<dbReference type="EMBL" id="CP033065">
    <property type="protein sequence ID" value="AYM86586.1"/>
    <property type="molecule type" value="Genomic_DNA"/>
</dbReference>
<protein>
    <submittedName>
        <fullName evidence="1">Uncharacterized protein</fullName>
    </submittedName>
</protein>
<reference evidence="1 2" key="1">
    <citation type="submission" date="2018-10" db="EMBL/GenBank/DDBJ databases">
        <title>Complete Genome Sequence and Transcriptomic Profiles of a Marine Bacterium, Pseudoalteromonas agarivorans Hao 2018.</title>
        <authorList>
            <person name="Hao L."/>
        </authorList>
    </citation>
    <scope>NUCLEOTIDE SEQUENCE [LARGE SCALE GENOMIC DNA]</scope>
    <source>
        <strain evidence="1 2">Hao 2018</strain>
    </source>
</reference>
<evidence type="ECO:0000313" key="2">
    <source>
        <dbReference type="Proteomes" id="UP000279995"/>
    </source>
</evidence>
<proteinExistence type="predicted"/>
<name>A0AAD0U049_9GAMM</name>
<dbReference type="AlphaFoldDB" id="A0AAD0U049"/>
<dbReference type="Proteomes" id="UP000279995">
    <property type="component" value="Chromosome I"/>
</dbReference>
<accession>A0AAD0U049</accession>
<sequence length="66" mass="7571">MQKIIIRQFKVCFNLRTHLVHLCRVLFCKHCTKCFINATLNTKVVVNIAALVRGALIWCEHFSVGA</sequence>
<organism evidence="1 2">
    <name type="scientific">Pseudoalteromonas agarivorans</name>
    <dbReference type="NCBI Taxonomy" id="176102"/>
    <lineage>
        <taxon>Bacteria</taxon>
        <taxon>Pseudomonadati</taxon>
        <taxon>Pseudomonadota</taxon>
        <taxon>Gammaproteobacteria</taxon>
        <taxon>Alteromonadales</taxon>
        <taxon>Pseudoalteromonadaceae</taxon>
        <taxon>Pseudoalteromonas</taxon>
    </lineage>
</organism>
<gene>
    <name evidence="1" type="ORF">D9T18_07640</name>
</gene>
<evidence type="ECO:0000313" key="1">
    <source>
        <dbReference type="EMBL" id="AYM86586.1"/>
    </source>
</evidence>